<keyword evidence="1" id="KW-0472">Membrane</keyword>
<evidence type="ECO:0000256" key="1">
    <source>
        <dbReference type="SAM" id="Phobius"/>
    </source>
</evidence>
<keyword evidence="1" id="KW-0812">Transmembrane</keyword>
<proteinExistence type="predicted"/>
<dbReference type="Proteomes" id="UP000005038">
    <property type="component" value="Unassembled WGS sequence"/>
</dbReference>
<feature type="transmembrane region" description="Helical" evidence="1">
    <location>
        <begin position="21"/>
        <end position="39"/>
    </location>
</feature>
<accession>H5TT93</accession>
<protein>
    <recommendedName>
        <fullName evidence="4">ABC transporter permease protein</fullName>
    </recommendedName>
</protein>
<name>H5TT93_GORO1</name>
<dbReference type="EMBL" id="BAFB01000235">
    <property type="protein sequence ID" value="GAB36701.1"/>
    <property type="molecule type" value="Genomic_DNA"/>
</dbReference>
<gene>
    <name evidence="2" type="ORF">GOOTI_235_00010</name>
</gene>
<feature type="non-terminal residue" evidence="2">
    <location>
        <position position="63"/>
    </location>
</feature>
<reference evidence="2" key="1">
    <citation type="submission" date="2012-02" db="EMBL/GenBank/DDBJ databases">
        <title>Whole genome shotgun sequence of Gordonia otitidis NBRC 100426.</title>
        <authorList>
            <person name="Yoshida I."/>
            <person name="Hosoyama A."/>
            <person name="Tsuchikane K."/>
            <person name="Katsumata H."/>
            <person name="Yamazaki S."/>
            <person name="Fujita N."/>
        </authorList>
    </citation>
    <scope>NUCLEOTIDE SEQUENCE [LARGE SCALE GENOMIC DNA]</scope>
    <source>
        <strain evidence="2">NBRC 100426</strain>
    </source>
</reference>
<evidence type="ECO:0000313" key="3">
    <source>
        <dbReference type="Proteomes" id="UP000005038"/>
    </source>
</evidence>
<keyword evidence="1" id="KW-1133">Transmembrane helix</keyword>
<keyword evidence="3" id="KW-1185">Reference proteome</keyword>
<evidence type="ECO:0008006" key="4">
    <source>
        <dbReference type="Google" id="ProtNLM"/>
    </source>
</evidence>
<organism evidence="2 3">
    <name type="scientific">Gordonia otitidis (strain DSM 44809 / CCUG 52243 / JCM 12355 / NBRC 100426 / IFM 10032)</name>
    <dbReference type="NCBI Taxonomy" id="1108044"/>
    <lineage>
        <taxon>Bacteria</taxon>
        <taxon>Bacillati</taxon>
        <taxon>Actinomycetota</taxon>
        <taxon>Actinomycetes</taxon>
        <taxon>Mycobacteriales</taxon>
        <taxon>Gordoniaceae</taxon>
        <taxon>Gordonia</taxon>
    </lineage>
</organism>
<comment type="caution">
    <text evidence="2">The sequence shown here is derived from an EMBL/GenBank/DDBJ whole genome shotgun (WGS) entry which is preliminary data.</text>
</comment>
<sequence>MSATTAMIGSEARLLARNPGVVIWTVLLPVVASVVLASIPATREPVDDFGGLSVFQVYQPILV</sequence>
<evidence type="ECO:0000313" key="2">
    <source>
        <dbReference type="EMBL" id="GAB36701.1"/>
    </source>
</evidence>
<dbReference type="STRING" id="1108044.GOOTI_235_00010"/>
<dbReference type="AlphaFoldDB" id="H5TT93"/>